<evidence type="ECO:0000313" key="7">
    <source>
        <dbReference type="Proteomes" id="UP000324595"/>
    </source>
</evidence>
<dbReference type="InterPro" id="IPR024570">
    <property type="entry name" value="Murein_transglycosylaseC_N"/>
</dbReference>
<feature type="coiled-coil region" evidence="2">
    <location>
        <begin position="352"/>
        <end position="379"/>
    </location>
</feature>
<dbReference type="PROSITE" id="PS51257">
    <property type="entry name" value="PROKAR_LIPOPROTEIN"/>
    <property type="match status" value="1"/>
</dbReference>
<evidence type="ECO:0000256" key="2">
    <source>
        <dbReference type="SAM" id="Coils"/>
    </source>
</evidence>
<feature type="chain" id="PRO_5022998826" evidence="3">
    <location>
        <begin position="29"/>
        <end position="401"/>
    </location>
</feature>
<dbReference type="InterPro" id="IPR023346">
    <property type="entry name" value="Lysozyme-like_dom_sf"/>
</dbReference>
<evidence type="ECO:0000256" key="1">
    <source>
        <dbReference type="ARBA" id="ARBA00007734"/>
    </source>
</evidence>
<dbReference type="RefSeq" id="WP_148898563.1">
    <property type="nucleotide sequence ID" value="NZ_VNHY01000002.1"/>
</dbReference>
<name>A0A5D3YJ17_9BACT</name>
<dbReference type="PANTHER" id="PTHR37423">
    <property type="entry name" value="SOLUBLE LYTIC MUREIN TRANSGLYCOSYLASE-RELATED"/>
    <property type="match status" value="1"/>
</dbReference>
<keyword evidence="2" id="KW-0175">Coiled coil</keyword>
<dbReference type="GO" id="GO:0016020">
    <property type="term" value="C:membrane"/>
    <property type="evidence" value="ECO:0007669"/>
    <property type="project" value="InterPro"/>
</dbReference>
<comment type="caution">
    <text evidence="6">The sequence shown here is derived from an EMBL/GenBank/DDBJ whole genome shotgun (WGS) entry which is preliminary data.</text>
</comment>
<feature type="domain" description="Transglycosylase SLT" evidence="4">
    <location>
        <begin position="233"/>
        <end position="342"/>
    </location>
</feature>
<evidence type="ECO:0000259" key="4">
    <source>
        <dbReference type="Pfam" id="PF01464"/>
    </source>
</evidence>
<dbReference type="GO" id="GO:0008933">
    <property type="term" value="F:peptidoglycan lytic transglycosylase activity"/>
    <property type="evidence" value="ECO:0007669"/>
    <property type="project" value="InterPro"/>
</dbReference>
<reference evidence="6 7" key="1">
    <citation type="submission" date="2019-07" db="EMBL/GenBank/DDBJ databases">
        <title>Genomic Encyclopedia of Archaeal and Bacterial Type Strains, Phase II (KMG-II): from individual species to whole genera.</title>
        <authorList>
            <person name="Goeker M."/>
        </authorList>
    </citation>
    <scope>NUCLEOTIDE SEQUENCE [LARGE SCALE GENOMIC DNA]</scope>
    <source>
        <strain evidence="6 7">DSM 21935</strain>
    </source>
</reference>
<dbReference type="InterPro" id="IPR008258">
    <property type="entry name" value="Transglycosylase_SLT_dom_1"/>
</dbReference>
<dbReference type="Proteomes" id="UP000324595">
    <property type="component" value="Unassembled WGS sequence"/>
</dbReference>
<evidence type="ECO:0000313" key="6">
    <source>
        <dbReference type="EMBL" id="TYP93498.1"/>
    </source>
</evidence>
<keyword evidence="7" id="KW-1185">Reference proteome</keyword>
<dbReference type="InterPro" id="IPR000189">
    <property type="entry name" value="Transglyc_AS"/>
</dbReference>
<dbReference type="CDD" id="cd16893">
    <property type="entry name" value="LT_MltC_MltE"/>
    <property type="match status" value="1"/>
</dbReference>
<dbReference type="GO" id="GO:0000270">
    <property type="term" value="P:peptidoglycan metabolic process"/>
    <property type="evidence" value="ECO:0007669"/>
    <property type="project" value="InterPro"/>
</dbReference>
<dbReference type="SUPFAM" id="SSF53955">
    <property type="entry name" value="Lysozyme-like"/>
    <property type="match status" value="1"/>
</dbReference>
<dbReference type="PANTHER" id="PTHR37423:SF2">
    <property type="entry name" value="MEMBRANE-BOUND LYTIC MUREIN TRANSGLYCOSYLASE C"/>
    <property type="match status" value="1"/>
</dbReference>
<dbReference type="OrthoDB" id="9815002at2"/>
<dbReference type="Gene3D" id="1.10.530.10">
    <property type="match status" value="1"/>
</dbReference>
<dbReference type="AlphaFoldDB" id="A0A5D3YJ17"/>
<gene>
    <name evidence="6" type="ORF">LX73_1202</name>
</gene>
<dbReference type="EMBL" id="VNHY01000002">
    <property type="protein sequence ID" value="TYP93498.1"/>
    <property type="molecule type" value="Genomic_DNA"/>
</dbReference>
<evidence type="ECO:0000256" key="3">
    <source>
        <dbReference type="SAM" id="SignalP"/>
    </source>
</evidence>
<sequence length="401" mass="46373">MNNRITSHFKGVLTALAVFLFACVVDTAAQDSFEDFKQQYQQGYQQFLDSFENGIAKSQQDYEDYREAYKKEFEAFKEEMLQKWGDFKERSKKRWVEYKENGDLRISTDFEDGKVQVEVLADSKEEAGQVKEKMSEKVEKAVKSKGTREGFETEKMPNKEITKEPVLDDQLQKSEEEPVGEYAKEVAEQKTNTKKVKGKDGKSRYVVYVDFDLASDHLQKRARKVEDLVYDFAQKNNLDPSLVFAVIHVESYFNPTAASHANAYGLMQLVPTTGGRDAYRKIYNEDGIPTKEYLFDPGNNIEMGCTFIKILGRRYFKSVKDETTRLYMMISAYNTGAGNVAVAYTGDTGLRRAIQEANSMSAEENYEHLRENLEYAEARNYLKKVTSQREKYDKWKRQKSQ</sequence>
<proteinExistence type="inferred from homology"/>
<evidence type="ECO:0000259" key="5">
    <source>
        <dbReference type="Pfam" id="PF11873"/>
    </source>
</evidence>
<organism evidence="6 7">
    <name type="scientific">Fodinibius salinus</name>
    <dbReference type="NCBI Taxonomy" id="860790"/>
    <lineage>
        <taxon>Bacteria</taxon>
        <taxon>Pseudomonadati</taxon>
        <taxon>Balneolota</taxon>
        <taxon>Balneolia</taxon>
        <taxon>Balneolales</taxon>
        <taxon>Balneolaceae</taxon>
        <taxon>Fodinibius</taxon>
    </lineage>
</organism>
<accession>A0A5D3YJ17</accession>
<comment type="similarity">
    <text evidence="1">Belongs to the transglycosylase Slt family.</text>
</comment>
<dbReference type="PROSITE" id="PS00922">
    <property type="entry name" value="TRANSGLYCOSYLASE"/>
    <property type="match status" value="1"/>
</dbReference>
<keyword evidence="3" id="KW-0732">Signal</keyword>
<feature type="signal peptide" evidence="3">
    <location>
        <begin position="1"/>
        <end position="28"/>
    </location>
</feature>
<feature type="domain" description="Murein transglycosylase-C N-terminal" evidence="5">
    <location>
        <begin position="71"/>
        <end position="224"/>
    </location>
</feature>
<dbReference type="Pfam" id="PF01464">
    <property type="entry name" value="SLT"/>
    <property type="match status" value="1"/>
</dbReference>
<protein>
    <submittedName>
        <fullName evidence="6">Membrane-bound lytic murein transglycosylase C</fullName>
    </submittedName>
</protein>
<dbReference type="Pfam" id="PF11873">
    <property type="entry name" value="Mltc_N"/>
    <property type="match status" value="1"/>
</dbReference>